<accession>A0A976G238</accession>
<dbReference type="Gene3D" id="1.10.10.10">
    <property type="entry name" value="Winged helix-like DNA-binding domain superfamily/Winged helix DNA-binding domain"/>
    <property type="match status" value="1"/>
</dbReference>
<evidence type="ECO:0000313" key="2">
    <source>
        <dbReference type="Proteomes" id="UP000256952"/>
    </source>
</evidence>
<reference evidence="1 2" key="1">
    <citation type="submission" date="2018-01" db="EMBL/GenBank/DDBJ databases">
        <authorList>
            <person name="Clerissi C."/>
        </authorList>
    </citation>
    <scope>NUCLEOTIDE SEQUENCE [LARGE SCALE GENOMIC DNA]</scope>
    <source>
        <strain evidence="1">Cupriavidus taiwanensis STM 8556</strain>
    </source>
</reference>
<dbReference type="RefSeq" id="WP_116331234.1">
    <property type="nucleotide sequence ID" value="NZ_LT992559.1"/>
</dbReference>
<proteinExistence type="predicted"/>
<dbReference type="PANTHER" id="PTHR30319">
    <property type="entry name" value="PHENYLACETIC ACID REGULATOR-RELATED TRANSCRIPTIONAL REPRESSOR"/>
    <property type="match status" value="1"/>
</dbReference>
<comment type="caution">
    <text evidence="1">The sequence shown here is derived from an EMBL/GenBank/DDBJ whole genome shotgun (WGS) entry which is preliminary data.</text>
</comment>
<sequence>MVEPSKAALDESAPGPAARRLILKLLVASETETLDAADAIRACALFGISDNNARVALTRLASADLIEAAGRGTYRLGPEGRALGEDISAWRIAEQRVRPWDGTWIAVLIAGLGRSDRTALRARERALALVGMRQLEEGLYVRPDNLAGGVAHARERLYGLGVENSAPAFTVRDFDAGLESKARGLWNGKELVKGYRDGKRLLEKSDANLDTLPLELAAKESYLLGDQAIRQLVFDPMLPEPLVSVADRVAFGNQVRRYDEVGRSIWQRFLAARG</sequence>
<gene>
    <name evidence="1" type="ORF">CBM2613_A250354</name>
</gene>
<dbReference type="PANTHER" id="PTHR30319:SF1">
    <property type="entry name" value="TRANSCRIPTIONAL REPRESSOR PAAX"/>
    <property type="match status" value="1"/>
</dbReference>
<name>A0A976G238_9BURK</name>
<protein>
    <submittedName>
        <fullName evidence="1">Phenylacetic acid-responsive transcriptional repressor</fullName>
    </submittedName>
</protein>
<dbReference type="InterPro" id="IPR036388">
    <property type="entry name" value="WH-like_DNA-bd_sf"/>
</dbReference>
<dbReference type="EMBL" id="OFTH01000018">
    <property type="protein sequence ID" value="SOZ59741.1"/>
    <property type="molecule type" value="Genomic_DNA"/>
</dbReference>
<dbReference type="GO" id="GO:0006351">
    <property type="term" value="P:DNA-templated transcription"/>
    <property type="evidence" value="ECO:0007669"/>
    <property type="project" value="TreeGrafter"/>
</dbReference>
<dbReference type="AlphaFoldDB" id="A0A976G238"/>
<organism evidence="1 2">
    <name type="scientific">Cupriavidus taiwanensis</name>
    <dbReference type="NCBI Taxonomy" id="164546"/>
    <lineage>
        <taxon>Bacteria</taxon>
        <taxon>Pseudomonadati</taxon>
        <taxon>Pseudomonadota</taxon>
        <taxon>Betaproteobacteria</taxon>
        <taxon>Burkholderiales</taxon>
        <taxon>Burkholderiaceae</taxon>
        <taxon>Cupriavidus</taxon>
    </lineage>
</organism>
<dbReference type="Gene3D" id="3.30.70.2650">
    <property type="match status" value="1"/>
</dbReference>
<evidence type="ECO:0000313" key="1">
    <source>
        <dbReference type="EMBL" id="SOZ59741.1"/>
    </source>
</evidence>
<dbReference type="Proteomes" id="UP000256952">
    <property type="component" value="Chromosome CBM2613_a"/>
</dbReference>